<keyword evidence="4 9" id="KW-1003">Cell membrane</keyword>
<evidence type="ECO:0000256" key="6">
    <source>
        <dbReference type="ARBA" id="ARBA00022692"/>
    </source>
</evidence>
<dbReference type="GO" id="GO:0140359">
    <property type="term" value="F:ABC-type transporter activity"/>
    <property type="evidence" value="ECO:0007669"/>
    <property type="project" value="InterPro"/>
</dbReference>
<feature type="transmembrane region" description="Helical" evidence="9">
    <location>
        <begin position="241"/>
        <end position="262"/>
    </location>
</feature>
<evidence type="ECO:0000259" key="10">
    <source>
        <dbReference type="PROSITE" id="PS51012"/>
    </source>
</evidence>
<organism evidence="11 12">
    <name type="scientific">Leptonema illini DSM 21528</name>
    <dbReference type="NCBI Taxonomy" id="929563"/>
    <lineage>
        <taxon>Bacteria</taxon>
        <taxon>Pseudomonadati</taxon>
        <taxon>Spirochaetota</taxon>
        <taxon>Spirochaetia</taxon>
        <taxon>Leptospirales</taxon>
        <taxon>Leptospiraceae</taxon>
        <taxon>Leptonema</taxon>
    </lineage>
</organism>
<evidence type="ECO:0000256" key="7">
    <source>
        <dbReference type="ARBA" id="ARBA00022989"/>
    </source>
</evidence>
<feature type="transmembrane region" description="Helical" evidence="9">
    <location>
        <begin position="45"/>
        <end position="65"/>
    </location>
</feature>
<accession>H2CD64</accession>
<protein>
    <recommendedName>
        <fullName evidence="9">Transport permease protein</fullName>
    </recommendedName>
</protein>
<keyword evidence="6 9" id="KW-0812">Transmembrane</keyword>
<feature type="domain" description="ABC transmembrane type-2" evidence="10">
    <location>
        <begin position="46"/>
        <end position="265"/>
    </location>
</feature>
<dbReference type="PANTHER" id="PTHR30413">
    <property type="entry name" value="INNER MEMBRANE TRANSPORT PERMEASE"/>
    <property type="match status" value="1"/>
</dbReference>
<dbReference type="AlphaFoldDB" id="H2CD64"/>
<evidence type="ECO:0000256" key="3">
    <source>
        <dbReference type="ARBA" id="ARBA00022448"/>
    </source>
</evidence>
<comment type="subcellular location">
    <subcellularLocation>
        <location evidence="1">Cell inner membrane</location>
        <topology evidence="1">Multi-pass membrane protein</topology>
    </subcellularLocation>
    <subcellularLocation>
        <location evidence="9">Cell membrane</location>
        <topology evidence="9">Multi-pass membrane protein</topology>
    </subcellularLocation>
</comment>
<keyword evidence="5" id="KW-0997">Cell inner membrane</keyword>
<evidence type="ECO:0000256" key="1">
    <source>
        <dbReference type="ARBA" id="ARBA00004429"/>
    </source>
</evidence>
<comment type="similarity">
    <text evidence="2 9">Belongs to the ABC-2 integral membrane protein family.</text>
</comment>
<dbReference type="GO" id="GO:0005886">
    <property type="term" value="C:plasma membrane"/>
    <property type="evidence" value="ECO:0007669"/>
    <property type="project" value="UniProtKB-SubCell"/>
</dbReference>
<keyword evidence="12" id="KW-1185">Reference proteome</keyword>
<evidence type="ECO:0000313" key="11">
    <source>
        <dbReference type="EMBL" id="EHQ07540.1"/>
    </source>
</evidence>
<evidence type="ECO:0000256" key="5">
    <source>
        <dbReference type="ARBA" id="ARBA00022519"/>
    </source>
</evidence>
<dbReference type="STRING" id="183.GCA_002009735_00453"/>
<dbReference type="RefSeq" id="WP_002773508.1">
    <property type="nucleotide sequence ID" value="NZ_JH597773.1"/>
</dbReference>
<dbReference type="InterPro" id="IPR047817">
    <property type="entry name" value="ABC2_TM_bact-type"/>
</dbReference>
<dbReference type="Pfam" id="PF01061">
    <property type="entry name" value="ABC2_membrane"/>
    <property type="match status" value="1"/>
</dbReference>
<evidence type="ECO:0000256" key="9">
    <source>
        <dbReference type="RuleBase" id="RU361157"/>
    </source>
</evidence>
<dbReference type="PROSITE" id="PS51012">
    <property type="entry name" value="ABC_TM2"/>
    <property type="match status" value="1"/>
</dbReference>
<feature type="transmembrane region" description="Helical" evidence="9">
    <location>
        <begin position="188"/>
        <end position="206"/>
    </location>
</feature>
<dbReference type="HOGENOM" id="CLU_060703_1_1_12"/>
<proteinExistence type="inferred from homology"/>
<gene>
    <name evidence="11" type="ORF">Lepil_2871</name>
</gene>
<evidence type="ECO:0000313" key="12">
    <source>
        <dbReference type="Proteomes" id="UP000005737"/>
    </source>
</evidence>
<dbReference type="Proteomes" id="UP000005737">
    <property type="component" value="Unassembled WGS sequence"/>
</dbReference>
<dbReference type="InterPro" id="IPR013525">
    <property type="entry name" value="ABC2_TM"/>
</dbReference>
<feature type="transmembrane region" description="Helical" evidence="9">
    <location>
        <begin position="158"/>
        <end position="181"/>
    </location>
</feature>
<name>H2CD64_9LEPT</name>
<feature type="transmembrane region" description="Helical" evidence="9">
    <location>
        <begin position="119"/>
        <end position="146"/>
    </location>
</feature>
<keyword evidence="7 9" id="KW-1133">Transmembrane helix</keyword>
<keyword evidence="3 9" id="KW-0813">Transport</keyword>
<dbReference type="EMBL" id="JH597773">
    <property type="protein sequence ID" value="EHQ07540.1"/>
    <property type="molecule type" value="Genomic_DNA"/>
</dbReference>
<reference evidence="11 12" key="1">
    <citation type="submission" date="2011-10" db="EMBL/GenBank/DDBJ databases">
        <title>The Improved High-Quality Draft genome of Leptonema illini DSM 21528.</title>
        <authorList>
            <consortium name="US DOE Joint Genome Institute (JGI-PGF)"/>
            <person name="Lucas S."/>
            <person name="Copeland A."/>
            <person name="Lapidus A."/>
            <person name="Glavina del Rio T."/>
            <person name="Dalin E."/>
            <person name="Tice H."/>
            <person name="Bruce D."/>
            <person name="Goodwin L."/>
            <person name="Pitluck S."/>
            <person name="Peters L."/>
            <person name="Mikhailova N."/>
            <person name="Held B."/>
            <person name="Kyrpides N."/>
            <person name="Mavromatis K."/>
            <person name="Ivanova N."/>
            <person name="Markowitz V."/>
            <person name="Cheng J.-F."/>
            <person name="Hugenholtz P."/>
            <person name="Woyke T."/>
            <person name="Wu D."/>
            <person name="Gronow S."/>
            <person name="Wellnitz S."/>
            <person name="Brambilla E.-M."/>
            <person name="Klenk H.-P."/>
            <person name="Eisen J.A."/>
        </authorList>
    </citation>
    <scope>NUCLEOTIDE SEQUENCE [LARGE SCALE GENOMIC DNA]</scope>
    <source>
        <strain evidence="11 12">DSM 21528</strain>
    </source>
</reference>
<dbReference type="GO" id="GO:0015920">
    <property type="term" value="P:lipopolysaccharide transport"/>
    <property type="evidence" value="ECO:0007669"/>
    <property type="project" value="TreeGrafter"/>
</dbReference>
<sequence>MFRNVYAGLRQRAAATEWIRDVYLAYNLAISLFLRDLRGRYRRSMLGHAWAILQPLMFLGLWITIRSFFGIRDSKIPYPLLIFSGMIPWNFFQGIINGSTPAIMNNAGIIKKINIDREIFLIVNVLNMIFDMLMMILLFSLMLLFYRADIGLNLLWAPLYLLLMGLLGFAVGMFVSAFGIFKSDITMAFTYVLQIWMFLNPIIYSVESVPAKYRFLYYLNPTVPLIEGFRNSVVLNQGPDWIHLMSGVVFILATLAIAWPLFRKRAAFFADEL</sequence>
<keyword evidence="8 9" id="KW-0472">Membrane</keyword>
<evidence type="ECO:0000256" key="4">
    <source>
        <dbReference type="ARBA" id="ARBA00022475"/>
    </source>
</evidence>
<evidence type="ECO:0000256" key="8">
    <source>
        <dbReference type="ARBA" id="ARBA00023136"/>
    </source>
</evidence>
<evidence type="ECO:0000256" key="2">
    <source>
        <dbReference type="ARBA" id="ARBA00007783"/>
    </source>
</evidence>
<dbReference type="PANTHER" id="PTHR30413:SF8">
    <property type="entry name" value="TRANSPORT PERMEASE PROTEIN"/>
    <property type="match status" value="1"/>
</dbReference>
<feature type="transmembrane region" description="Helical" evidence="9">
    <location>
        <begin position="77"/>
        <end position="98"/>
    </location>
</feature>